<accession>A0ABW5UWC2</accession>
<dbReference type="Proteomes" id="UP001597492">
    <property type="component" value="Unassembled WGS sequence"/>
</dbReference>
<keyword evidence="3" id="KW-1003">Cell membrane</keyword>
<feature type="transmembrane region" description="Helical" evidence="7">
    <location>
        <begin position="299"/>
        <end position="320"/>
    </location>
</feature>
<feature type="transmembrane region" description="Helical" evidence="7">
    <location>
        <begin position="134"/>
        <end position="154"/>
    </location>
</feature>
<feature type="transmembrane region" description="Helical" evidence="7">
    <location>
        <begin position="273"/>
        <end position="293"/>
    </location>
</feature>
<feature type="transmembrane region" description="Helical" evidence="7">
    <location>
        <begin position="104"/>
        <end position="122"/>
    </location>
</feature>
<feature type="transmembrane region" description="Helical" evidence="7">
    <location>
        <begin position="332"/>
        <end position="354"/>
    </location>
</feature>
<keyword evidence="9" id="KW-1185">Reference proteome</keyword>
<reference evidence="9" key="1">
    <citation type="journal article" date="2019" name="Int. J. Syst. Evol. Microbiol.">
        <title>The Global Catalogue of Microorganisms (GCM) 10K type strain sequencing project: providing services to taxonomists for standard genome sequencing and annotation.</title>
        <authorList>
            <consortium name="The Broad Institute Genomics Platform"/>
            <consortium name="The Broad Institute Genome Sequencing Center for Infectious Disease"/>
            <person name="Wu L."/>
            <person name="Ma J."/>
        </authorList>
    </citation>
    <scope>NUCLEOTIDE SEQUENCE [LARGE SCALE GENOMIC DNA]</scope>
    <source>
        <strain evidence="9">TISTR 1514</strain>
    </source>
</reference>
<feature type="transmembrane region" description="Helical" evidence="7">
    <location>
        <begin position="166"/>
        <end position="190"/>
    </location>
</feature>
<feature type="transmembrane region" description="Helical" evidence="7">
    <location>
        <begin position="197"/>
        <end position="216"/>
    </location>
</feature>
<dbReference type="PANTHER" id="PTHR30106">
    <property type="entry name" value="INNER MEMBRANE PROTEIN YEIH-RELATED"/>
    <property type="match status" value="1"/>
</dbReference>
<keyword evidence="4 7" id="KW-0812">Transmembrane</keyword>
<evidence type="ECO:0000256" key="3">
    <source>
        <dbReference type="ARBA" id="ARBA00022475"/>
    </source>
</evidence>
<evidence type="ECO:0000256" key="2">
    <source>
        <dbReference type="ARBA" id="ARBA00007977"/>
    </source>
</evidence>
<gene>
    <name evidence="8" type="ORF">ACFSW7_06260</name>
</gene>
<evidence type="ECO:0000256" key="1">
    <source>
        <dbReference type="ARBA" id="ARBA00004651"/>
    </source>
</evidence>
<feature type="transmembrane region" description="Helical" evidence="7">
    <location>
        <begin position="80"/>
        <end position="98"/>
    </location>
</feature>
<protein>
    <submittedName>
        <fullName evidence="8">YeiH family protein</fullName>
    </submittedName>
</protein>
<keyword evidence="5 7" id="KW-1133">Transmembrane helix</keyword>
<dbReference type="RefSeq" id="WP_019619697.1">
    <property type="nucleotide sequence ID" value="NZ_JBHUNE010000005.1"/>
</dbReference>
<organism evidence="8 9">
    <name type="scientific">Gulosibacter faecalis</name>
    <dbReference type="NCBI Taxonomy" id="272240"/>
    <lineage>
        <taxon>Bacteria</taxon>
        <taxon>Bacillati</taxon>
        <taxon>Actinomycetota</taxon>
        <taxon>Actinomycetes</taxon>
        <taxon>Micrococcales</taxon>
        <taxon>Microbacteriaceae</taxon>
        <taxon>Gulosibacter</taxon>
    </lineage>
</organism>
<proteinExistence type="inferred from homology"/>
<evidence type="ECO:0000256" key="6">
    <source>
        <dbReference type="ARBA" id="ARBA00023136"/>
    </source>
</evidence>
<evidence type="ECO:0000313" key="8">
    <source>
        <dbReference type="EMBL" id="MFD2757977.1"/>
    </source>
</evidence>
<comment type="similarity">
    <text evidence="2">Belongs to the UPF0324 family.</text>
</comment>
<feature type="transmembrane region" description="Helical" evidence="7">
    <location>
        <begin position="49"/>
        <end position="68"/>
    </location>
</feature>
<feature type="transmembrane region" description="Helical" evidence="7">
    <location>
        <begin position="222"/>
        <end position="244"/>
    </location>
</feature>
<keyword evidence="6 7" id="KW-0472">Membrane</keyword>
<dbReference type="Pfam" id="PF03601">
    <property type="entry name" value="Cons_hypoth698"/>
    <property type="match status" value="1"/>
</dbReference>
<evidence type="ECO:0000256" key="4">
    <source>
        <dbReference type="ARBA" id="ARBA00022692"/>
    </source>
</evidence>
<dbReference type="EMBL" id="JBHUNE010000005">
    <property type="protein sequence ID" value="MFD2757977.1"/>
    <property type="molecule type" value="Genomic_DNA"/>
</dbReference>
<name>A0ABW5UWC2_9MICO</name>
<dbReference type="PANTHER" id="PTHR30106:SF2">
    <property type="entry name" value="UPF0324 INNER MEMBRANE PROTEIN YEIH"/>
    <property type="match status" value="1"/>
</dbReference>
<evidence type="ECO:0000256" key="7">
    <source>
        <dbReference type="SAM" id="Phobius"/>
    </source>
</evidence>
<comment type="subcellular location">
    <subcellularLocation>
        <location evidence="1">Cell membrane</location>
        <topology evidence="1">Multi-pass membrane protein</topology>
    </subcellularLocation>
</comment>
<evidence type="ECO:0000256" key="5">
    <source>
        <dbReference type="ARBA" id="ARBA00022989"/>
    </source>
</evidence>
<dbReference type="InterPro" id="IPR018383">
    <property type="entry name" value="UPF0324_pro"/>
</dbReference>
<sequence>MSTTNAPSFPARASATARLAARAPGVAACLLAAAASYGLSLLLPGTSPLLIAIVLGIVVANVVPMPAVVAPGVDFSAKQLLRVGIVLLGLQLSLADIAALRAPMLGVVVTIVALGIGGTLLLGRMLGVAPRLRLLIACGFSICGAAAVAATAGVTDPDDEHEEDTVTAVALVVLFGTALIFALPALAGAFGFNSTFAGMWAGGATHEIAQVVAIGGTLGGGALAVAVLVKLARVLLLAPVMAVVSLRERRRVRAAAGRDAEPGASDGPKLPPIVPWFVAGFLALVLVGSFVPIPDAALSIAQVLQTGLLAAAMFGLGCGVRFARLARVGLRPFALATASTVLVGSIALGGVALVA</sequence>
<feature type="transmembrane region" description="Helical" evidence="7">
    <location>
        <begin position="21"/>
        <end position="43"/>
    </location>
</feature>
<comment type="caution">
    <text evidence="8">The sequence shown here is derived from an EMBL/GenBank/DDBJ whole genome shotgun (WGS) entry which is preliminary data.</text>
</comment>
<evidence type="ECO:0000313" key="9">
    <source>
        <dbReference type="Proteomes" id="UP001597492"/>
    </source>
</evidence>